<comment type="caution">
    <text evidence="1">The sequence shown here is derived from an EMBL/GenBank/DDBJ whole genome shotgun (WGS) entry which is preliminary data.</text>
</comment>
<keyword evidence="2" id="KW-1185">Reference proteome</keyword>
<name>A0ABR4D2R4_9PEZI</name>
<organism evidence="1 2">
    <name type="scientific">Remersonia thermophila</name>
    <dbReference type="NCBI Taxonomy" id="72144"/>
    <lineage>
        <taxon>Eukaryota</taxon>
        <taxon>Fungi</taxon>
        <taxon>Dikarya</taxon>
        <taxon>Ascomycota</taxon>
        <taxon>Pezizomycotina</taxon>
        <taxon>Sordariomycetes</taxon>
        <taxon>Sordariomycetidae</taxon>
        <taxon>Sordariales</taxon>
        <taxon>Sordariales incertae sedis</taxon>
        <taxon>Remersonia</taxon>
    </lineage>
</organism>
<dbReference type="RefSeq" id="XP_070863397.1">
    <property type="nucleotide sequence ID" value="XM_071013974.1"/>
</dbReference>
<sequence>MAPSADPSPSPHPSPRRILLFSAPRTASNLLVRILNVHNRPDVLTNDLGGYFFIWPFLKPVREFKKTPHQWTAAERAVTRDGYQAALDELEELATRAEREGKTLFVKEHGMFLANPDVTDPPRHAGGPDLDFFRLSVPDRYVHGGRGTFSPNNHTVLPDEYLAAWRIAFVIRHPALAWPSFYRASRRAAQLGPMTDKMMLEDGQPGMSLRWIRAMFDWCAERSSAADAQAPPGQGAFPPPAIIDAQDIIHSPKALVRFCQAVGLDPAALQFEWPAEDAQAKRFSETPADDEMFRAFLGTLVGSRGVIKDLTPPTVDVEAEAVKWRAEFGDEIAKVLEKKVRDSMPDYEYLRARCVRA</sequence>
<accession>A0ABR4D2R4</accession>
<gene>
    <name evidence="1" type="ORF">VTJ83DRAFT_7180</name>
</gene>
<dbReference type="Proteomes" id="UP001600064">
    <property type="component" value="Unassembled WGS sequence"/>
</dbReference>
<dbReference type="EMBL" id="JAZGUE010000007">
    <property type="protein sequence ID" value="KAL2264670.1"/>
    <property type="molecule type" value="Genomic_DNA"/>
</dbReference>
<dbReference type="PANTHER" id="PTHR48419:SF1">
    <property type="entry name" value="SULFOTRANSFERASE DOMAIN-CONTAINING PROTEIN"/>
    <property type="match status" value="1"/>
</dbReference>
<dbReference type="Gene3D" id="3.40.50.300">
    <property type="entry name" value="P-loop containing nucleotide triphosphate hydrolases"/>
    <property type="match status" value="1"/>
</dbReference>
<dbReference type="PANTHER" id="PTHR48419">
    <property type="entry name" value="SULFOTRANSFERASE DOMAIN-CONTAINING PROTEIN"/>
    <property type="match status" value="1"/>
</dbReference>
<evidence type="ECO:0008006" key="3">
    <source>
        <dbReference type="Google" id="ProtNLM"/>
    </source>
</evidence>
<dbReference type="SUPFAM" id="SSF52540">
    <property type="entry name" value="P-loop containing nucleoside triphosphate hydrolases"/>
    <property type="match status" value="1"/>
</dbReference>
<evidence type="ECO:0000313" key="1">
    <source>
        <dbReference type="EMBL" id="KAL2264670.1"/>
    </source>
</evidence>
<dbReference type="GeneID" id="98128618"/>
<dbReference type="InterPro" id="IPR053226">
    <property type="entry name" value="Pyrrolopyrazine_biosynth_F"/>
</dbReference>
<dbReference type="InterPro" id="IPR027417">
    <property type="entry name" value="P-loop_NTPase"/>
</dbReference>
<proteinExistence type="predicted"/>
<reference evidence="1 2" key="1">
    <citation type="journal article" date="2024" name="Commun. Biol.">
        <title>Comparative genomic analysis of thermophilic fungi reveals convergent evolutionary adaptations and gene losses.</title>
        <authorList>
            <person name="Steindorff A.S."/>
            <person name="Aguilar-Pontes M.V."/>
            <person name="Robinson A.J."/>
            <person name="Andreopoulos B."/>
            <person name="LaButti K."/>
            <person name="Kuo A."/>
            <person name="Mondo S."/>
            <person name="Riley R."/>
            <person name="Otillar R."/>
            <person name="Haridas S."/>
            <person name="Lipzen A."/>
            <person name="Grimwood J."/>
            <person name="Schmutz J."/>
            <person name="Clum A."/>
            <person name="Reid I.D."/>
            <person name="Moisan M.C."/>
            <person name="Butler G."/>
            <person name="Nguyen T.T.M."/>
            <person name="Dewar K."/>
            <person name="Conant G."/>
            <person name="Drula E."/>
            <person name="Henrissat B."/>
            <person name="Hansel C."/>
            <person name="Singer S."/>
            <person name="Hutchinson M.I."/>
            <person name="de Vries R.P."/>
            <person name="Natvig D.O."/>
            <person name="Powell A.J."/>
            <person name="Tsang A."/>
            <person name="Grigoriev I.V."/>
        </authorList>
    </citation>
    <scope>NUCLEOTIDE SEQUENCE [LARGE SCALE GENOMIC DNA]</scope>
    <source>
        <strain evidence="1 2">ATCC 22073</strain>
    </source>
</reference>
<protein>
    <recommendedName>
        <fullName evidence="3">Sulfotransferase family protein</fullName>
    </recommendedName>
</protein>
<evidence type="ECO:0000313" key="2">
    <source>
        <dbReference type="Proteomes" id="UP001600064"/>
    </source>
</evidence>